<name>A0A5C2SSG6_9APHY</name>
<sequence length="406" mass="46189">MGTTGSTHIHAHLYTHGYMGMGTVGMVTKANGYGFSWVQMTIASQFNDGITCVLVWVRVGMGMGSHGYGYGFYVQVRIPPTEPLSKASPVRCNYENDPDCKACQTYMSWWQKYTQEARPPKELRTAACKRQITIDVQILLLRLYYQDPTKDACNVPVCAETRSVMTKMVNSLTAASEIGGPMAATYLLKHPDHYTAHKFRACYWREKGQSTVVVALDDKSRSKGKKRIVPLSLVLDYMWWPAEYEDHSRKGPSTFLEWMEHIQQNIIQNETPAQSRAREAHQLAAQSRQLPFPWTCVYIWTKLGDIMLDVFEQWKGLDYREQVSLSAVSSVWLSHSPGARWYNMIFDEWDLWIPPNLPLLENQRSDDNTVGTKMSGQNPCVPKDKFMGIPMGRDLHELAKPVGTQG</sequence>
<proteinExistence type="predicted"/>
<accession>A0A5C2SSG6</accession>
<dbReference type="EMBL" id="ML122254">
    <property type="protein sequence ID" value="RPD64296.1"/>
    <property type="molecule type" value="Genomic_DNA"/>
</dbReference>
<evidence type="ECO:0000313" key="2">
    <source>
        <dbReference type="Proteomes" id="UP000313359"/>
    </source>
</evidence>
<organism evidence="1 2">
    <name type="scientific">Lentinus tigrinus ALCF2SS1-6</name>
    <dbReference type="NCBI Taxonomy" id="1328759"/>
    <lineage>
        <taxon>Eukaryota</taxon>
        <taxon>Fungi</taxon>
        <taxon>Dikarya</taxon>
        <taxon>Basidiomycota</taxon>
        <taxon>Agaricomycotina</taxon>
        <taxon>Agaricomycetes</taxon>
        <taxon>Polyporales</taxon>
        <taxon>Polyporaceae</taxon>
        <taxon>Lentinus</taxon>
    </lineage>
</organism>
<dbReference type="STRING" id="1328759.A0A5C2SSG6"/>
<gene>
    <name evidence="1" type="ORF">L227DRAFT_560995</name>
</gene>
<dbReference type="Proteomes" id="UP000313359">
    <property type="component" value="Unassembled WGS sequence"/>
</dbReference>
<keyword evidence="2" id="KW-1185">Reference proteome</keyword>
<dbReference type="OrthoDB" id="3259294at2759"/>
<dbReference type="AlphaFoldDB" id="A0A5C2SSG6"/>
<protein>
    <submittedName>
        <fullName evidence="1">Uncharacterized protein</fullName>
    </submittedName>
</protein>
<evidence type="ECO:0000313" key="1">
    <source>
        <dbReference type="EMBL" id="RPD64296.1"/>
    </source>
</evidence>
<reference evidence="1" key="1">
    <citation type="journal article" date="2018" name="Genome Biol. Evol.">
        <title>Genomics and development of Lentinus tigrinus, a white-rot wood-decaying mushroom with dimorphic fruiting bodies.</title>
        <authorList>
            <person name="Wu B."/>
            <person name="Xu Z."/>
            <person name="Knudson A."/>
            <person name="Carlson A."/>
            <person name="Chen N."/>
            <person name="Kovaka S."/>
            <person name="LaButti K."/>
            <person name="Lipzen A."/>
            <person name="Pennachio C."/>
            <person name="Riley R."/>
            <person name="Schakwitz W."/>
            <person name="Umezawa K."/>
            <person name="Ohm R.A."/>
            <person name="Grigoriev I.V."/>
            <person name="Nagy L.G."/>
            <person name="Gibbons J."/>
            <person name="Hibbett D."/>
        </authorList>
    </citation>
    <scope>NUCLEOTIDE SEQUENCE [LARGE SCALE GENOMIC DNA]</scope>
    <source>
        <strain evidence="1">ALCF2SS1-6</strain>
    </source>
</reference>